<gene>
    <name evidence="1" type="ORF">A2755_00355</name>
</gene>
<dbReference type="Proteomes" id="UP000177029">
    <property type="component" value="Unassembled WGS sequence"/>
</dbReference>
<name>A0A1F8DVD1_9BACT</name>
<evidence type="ECO:0000313" key="1">
    <source>
        <dbReference type="EMBL" id="OGM92534.1"/>
    </source>
</evidence>
<protein>
    <submittedName>
        <fullName evidence="1">Uncharacterized protein</fullName>
    </submittedName>
</protein>
<comment type="caution">
    <text evidence="1">The sequence shown here is derived from an EMBL/GenBank/DDBJ whole genome shotgun (WGS) entry which is preliminary data.</text>
</comment>
<dbReference type="EMBL" id="MGIP01000001">
    <property type="protein sequence ID" value="OGM92534.1"/>
    <property type="molecule type" value="Genomic_DNA"/>
</dbReference>
<organism evidence="1 2">
    <name type="scientific">Candidatus Wolfebacteria bacterium RIFCSPHIGHO2_01_FULL_48_22</name>
    <dbReference type="NCBI Taxonomy" id="1802555"/>
    <lineage>
        <taxon>Bacteria</taxon>
        <taxon>Candidatus Wolfeibacteriota</taxon>
    </lineage>
</organism>
<evidence type="ECO:0000313" key="2">
    <source>
        <dbReference type="Proteomes" id="UP000177029"/>
    </source>
</evidence>
<accession>A0A1F8DVD1</accession>
<dbReference type="AlphaFoldDB" id="A0A1F8DVD1"/>
<sequence length="95" mass="11039">MCEQIVNFMGIIHSKTLRAYGYTLHSTREFCVLANSLHSDQPSCARFHSVYTVRLLYIYHKRKNPHASERLPERGWLDGEAIRLRQLAEGEYAVS</sequence>
<reference evidence="1 2" key="1">
    <citation type="journal article" date="2016" name="Nat. Commun.">
        <title>Thousands of microbial genomes shed light on interconnected biogeochemical processes in an aquifer system.</title>
        <authorList>
            <person name="Anantharaman K."/>
            <person name="Brown C.T."/>
            <person name="Hug L.A."/>
            <person name="Sharon I."/>
            <person name="Castelle C.J."/>
            <person name="Probst A.J."/>
            <person name="Thomas B.C."/>
            <person name="Singh A."/>
            <person name="Wilkins M.J."/>
            <person name="Karaoz U."/>
            <person name="Brodie E.L."/>
            <person name="Williams K.H."/>
            <person name="Hubbard S.S."/>
            <person name="Banfield J.F."/>
        </authorList>
    </citation>
    <scope>NUCLEOTIDE SEQUENCE [LARGE SCALE GENOMIC DNA]</scope>
</reference>
<proteinExistence type="predicted"/>